<dbReference type="Proteomes" id="UP001183202">
    <property type="component" value="Unassembled WGS sequence"/>
</dbReference>
<reference evidence="3" key="1">
    <citation type="submission" date="2023-07" db="EMBL/GenBank/DDBJ databases">
        <title>30 novel species of actinomycetes from the DSMZ collection.</title>
        <authorList>
            <person name="Nouioui I."/>
        </authorList>
    </citation>
    <scope>NUCLEOTIDE SEQUENCE [LARGE SCALE GENOMIC DNA]</scope>
    <source>
        <strain evidence="3">DSM 45834</strain>
    </source>
</reference>
<proteinExistence type="predicted"/>
<protein>
    <submittedName>
        <fullName evidence="2">DUF4180 domain-containing protein</fullName>
    </submittedName>
</protein>
<feature type="domain" description="DUF4180" evidence="1">
    <location>
        <begin position="24"/>
        <end position="132"/>
    </location>
</feature>
<organism evidence="2 3">
    <name type="scientific">Pseudonocardia charpentierae</name>
    <dbReference type="NCBI Taxonomy" id="3075545"/>
    <lineage>
        <taxon>Bacteria</taxon>
        <taxon>Bacillati</taxon>
        <taxon>Actinomycetota</taxon>
        <taxon>Actinomycetes</taxon>
        <taxon>Pseudonocardiales</taxon>
        <taxon>Pseudonocardiaceae</taxon>
        <taxon>Pseudonocardia</taxon>
    </lineage>
</organism>
<dbReference type="Pfam" id="PF13788">
    <property type="entry name" value="DUF4180"/>
    <property type="match status" value="1"/>
</dbReference>
<name>A0ABU2N4T6_9PSEU</name>
<keyword evidence="3" id="KW-1185">Reference proteome</keyword>
<dbReference type="RefSeq" id="WP_311554840.1">
    <property type="nucleotide sequence ID" value="NZ_JAVREJ010000002.1"/>
</dbReference>
<dbReference type="InterPro" id="IPR025438">
    <property type="entry name" value="DUF4180"/>
</dbReference>
<gene>
    <name evidence="2" type="ORF">RM445_05130</name>
</gene>
<dbReference type="EMBL" id="JAVREJ010000002">
    <property type="protein sequence ID" value="MDT0348904.1"/>
    <property type="molecule type" value="Genomic_DNA"/>
</dbReference>
<sequence length="134" mass="13980">MTQEQETASTGAAGDGDVVVPVGGVPVLWCTDDGPVLDGEQAALDLIGATFGQADLVAVPVARIAPEFFALTSGVAGAVVQKFVNYRVRLAVVGDVSGFVAESTALRDFVREANRGGQTWFVADETELAGRLRR</sequence>
<evidence type="ECO:0000313" key="2">
    <source>
        <dbReference type="EMBL" id="MDT0348904.1"/>
    </source>
</evidence>
<evidence type="ECO:0000313" key="3">
    <source>
        <dbReference type="Proteomes" id="UP001183202"/>
    </source>
</evidence>
<accession>A0ABU2N4T6</accession>
<evidence type="ECO:0000259" key="1">
    <source>
        <dbReference type="Pfam" id="PF13788"/>
    </source>
</evidence>
<comment type="caution">
    <text evidence="2">The sequence shown here is derived from an EMBL/GenBank/DDBJ whole genome shotgun (WGS) entry which is preliminary data.</text>
</comment>